<evidence type="ECO:0000256" key="6">
    <source>
        <dbReference type="ARBA" id="ARBA00023004"/>
    </source>
</evidence>
<dbReference type="SUPFAM" id="SSF48264">
    <property type="entry name" value="Cytochrome P450"/>
    <property type="match status" value="1"/>
</dbReference>
<dbReference type="CDD" id="cd23945">
    <property type="entry name" value="PAPS_reductase"/>
    <property type="match status" value="1"/>
</dbReference>
<dbReference type="InterPro" id="IPR036396">
    <property type="entry name" value="Cyt_P450_sf"/>
</dbReference>
<dbReference type="GO" id="GO:0004604">
    <property type="term" value="F:phosphoadenylyl-sulfate reductase (thioredoxin) activity"/>
    <property type="evidence" value="ECO:0007669"/>
    <property type="project" value="InterPro"/>
</dbReference>
<gene>
    <name evidence="10" type="ORF">FOB64_001421</name>
</gene>
<dbReference type="PRINTS" id="PR00465">
    <property type="entry name" value="EP450IV"/>
</dbReference>
<dbReference type="GO" id="GO:0005737">
    <property type="term" value="C:cytoplasm"/>
    <property type="evidence" value="ECO:0007669"/>
    <property type="project" value="TreeGrafter"/>
</dbReference>
<dbReference type="InterPro" id="IPR004511">
    <property type="entry name" value="PAPS/APS_Rdtase"/>
</dbReference>
<dbReference type="NCBIfam" id="NF002537">
    <property type="entry name" value="PRK02090.1"/>
    <property type="match status" value="1"/>
</dbReference>
<reference evidence="10 11" key="1">
    <citation type="submission" date="2020-03" db="EMBL/GenBank/DDBJ databases">
        <title>FDA dAtabase for Regulatory Grade micrObial Sequences (FDA-ARGOS): Supporting development and validation of Infectious Disease Dx tests.</title>
        <authorList>
            <person name="Campos J."/>
            <person name="Goldberg B."/>
            <person name="Tallon L."/>
            <person name="Sadzewicz L."/>
            <person name="Vavikolanu K."/>
            <person name="Mehta A."/>
            <person name="Aluvathingal J."/>
            <person name="Nadendla S."/>
            <person name="Nandy P."/>
            <person name="Geyer C."/>
            <person name="Yan Y."/>
            <person name="Sichtig H."/>
        </authorList>
    </citation>
    <scope>NUCLEOTIDE SEQUENCE [LARGE SCALE GENOMIC DNA]</scope>
    <source>
        <strain evidence="10 11">FDAARGOS_656</strain>
    </source>
</reference>
<comment type="similarity">
    <text evidence="2">Belongs to the PAPS reductase family. CysH subfamily.</text>
</comment>
<evidence type="ECO:0000256" key="1">
    <source>
        <dbReference type="ARBA" id="ARBA00001971"/>
    </source>
</evidence>
<dbReference type="GO" id="GO:0020037">
    <property type="term" value="F:heme binding"/>
    <property type="evidence" value="ECO:0007669"/>
    <property type="project" value="InterPro"/>
</dbReference>
<dbReference type="NCBIfam" id="TIGR02057">
    <property type="entry name" value="PAPS_reductase"/>
    <property type="match status" value="1"/>
</dbReference>
<evidence type="ECO:0000313" key="11">
    <source>
        <dbReference type="Proteomes" id="UP000536275"/>
    </source>
</evidence>
<evidence type="ECO:0000259" key="9">
    <source>
        <dbReference type="Pfam" id="PF01507"/>
    </source>
</evidence>
<name>A0A8H6C314_CANAX</name>
<dbReference type="GO" id="GO:0005506">
    <property type="term" value="F:iron ion binding"/>
    <property type="evidence" value="ECO:0007669"/>
    <property type="project" value="InterPro"/>
</dbReference>
<dbReference type="Gene3D" id="1.10.630.10">
    <property type="entry name" value="Cytochrome P450"/>
    <property type="match status" value="1"/>
</dbReference>
<dbReference type="InterPro" id="IPR002500">
    <property type="entry name" value="PAPS_reduct_dom"/>
</dbReference>
<keyword evidence="5" id="KW-0560">Oxidoreductase</keyword>
<evidence type="ECO:0000256" key="3">
    <source>
        <dbReference type="ARBA" id="ARBA00010617"/>
    </source>
</evidence>
<evidence type="ECO:0000256" key="4">
    <source>
        <dbReference type="ARBA" id="ARBA00022723"/>
    </source>
</evidence>
<dbReference type="InterPro" id="IPR017972">
    <property type="entry name" value="Cyt_P450_CS"/>
</dbReference>
<dbReference type="Gene3D" id="3.40.50.620">
    <property type="entry name" value="HUPs"/>
    <property type="match status" value="1"/>
</dbReference>
<dbReference type="Pfam" id="PF00067">
    <property type="entry name" value="p450"/>
    <property type="match status" value="1"/>
</dbReference>
<evidence type="ECO:0000256" key="2">
    <source>
        <dbReference type="ARBA" id="ARBA00009732"/>
    </source>
</evidence>
<dbReference type="FunFam" id="1.10.630.10:FF:000268">
    <property type="entry name" value="Cytochrome P-450, putative"/>
    <property type="match status" value="1"/>
</dbReference>
<dbReference type="CDD" id="cd11059">
    <property type="entry name" value="CYP_fungal"/>
    <property type="match status" value="1"/>
</dbReference>
<feature type="domain" description="Phosphoadenosine phosphosulphate reductase" evidence="9">
    <location>
        <begin position="38"/>
        <end position="218"/>
    </location>
</feature>
<dbReference type="InterPro" id="IPR014729">
    <property type="entry name" value="Rossmann-like_a/b/a_fold"/>
</dbReference>
<dbReference type="EMBL" id="JABWAD010000016">
    <property type="protein sequence ID" value="KAF6071718.1"/>
    <property type="molecule type" value="Genomic_DNA"/>
</dbReference>
<evidence type="ECO:0000313" key="10">
    <source>
        <dbReference type="EMBL" id="KAF6071718.1"/>
    </source>
</evidence>
<dbReference type="InterPro" id="IPR001128">
    <property type="entry name" value="Cyt_P450"/>
</dbReference>
<organism evidence="10 11">
    <name type="scientific">Candida albicans</name>
    <name type="common">Yeast</name>
    <dbReference type="NCBI Taxonomy" id="5476"/>
    <lineage>
        <taxon>Eukaryota</taxon>
        <taxon>Fungi</taxon>
        <taxon>Dikarya</taxon>
        <taxon>Ascomycota</taxon>
        <taxon>Saccharomycotina</taxon>
        <taxon>Pichiomycetes</taxon>
        <taxon>Debaryomycetaceae</taxon>
        <taxon>Candida/Lodderomyces clade</taxon>
        <taxon>Candida</taxon>
    </lineage>
</organism>
<sequence length="724" mass="83293">MGNIVQLTPEHISFLNEHLKTLSAYNIIKWAYFTFPNLYQTTAFGLTGLVTVDIISKLSQELEKDHLIDLIFLDTLYHFPQTHELVQKVEQKYRPKLHVYKPKDVSTEQEFAAKYGDQLWESNDAYYDFLVKVEPSQRAYKELGVSAVLTGRRKSQGGARSELTVLEYEETSGIIKINPLWNWDFKQVKAYIDDNKVPYNELLDLGYKSIGDWHSTVPVADGEDERSGRWKEIAYTLYSYTVAHPVQTQVIVLVALLVYYLVVYPVTSPLWKVPGPYIHRISYIPCYNAQRNGTWIARVHELHKKYGSVVLLSPNEVSVNGDPKFINDIYVKNFPKSKFYENFRNHGFKDNIFASLENDRHRKYKKLINNLYNKTAIFSKENHTRSVLLETADKLVETVGKESPSIEVFTLFGALAMDVVSRFELGRTNGTNLLDGFADRRIIVSHREVSSMGFWTTLMPNFLWDYAATKTIMQAADDICNFQLNLYKFAEKNLTSNGKNLTTLETLKKNGLEGEYAYSFLTDNLFAGHETTAVQLTYLCYELSRPANYKMQQKLREELNKAFPDGEIDLETVDNLPYLNALLTENGRVHTSIPGAEPRVVDKPYLVENMVIPQGTIISCLPYSFHRTEGVFPEPDKFLPERWIINSEQDKWRVKQQEKYMMPFGKGVRMCLGMNLAMIEMKIAIAKLYWHYSSTIDETWCRVLNDAKPIKMGGGAMALSTKTK</sequence>
<dbReference type="PANTHER" id="PTHR46509:SF1">
    <property type="entry name" value="PHOSPHOADENOSINE PHOSPHOSULFATE REDUCTASE"/>
    <property type="match status" value="1"/>
</dbReference>
<feature type="binding site" description="axial binding residue" evidence="8">
    <location>
        <position position="671"/>
    </location>
    <ligand>
        <name>heme</name>
        <dbReference type="ChEBI" id="CHEBI:30413"/>
    </ligand>
    <ligandPart>
        <name>Fe</name>
        <dbReference type="ChEBI" id="CHEBI:18248"/>
    </ligandPart>
</feature>
<dbReference type="GO" id="GO:0019379">
    <property type="term" value="P:sulfate assimilation, phosphoadenylyl sulfate reduction by phosphoadenylyl-sulfate reductase (thioredoxin)"/>
    <property type="evidence" value="ECO:0007669"/>
    <property type="project" value="InterPro"/>
</dbReference>
<dbReference type="PANTHER" id="PTHR46509">
    <property type="entry name" value="PHOSPHOADENOSINE PHOSPHOSULFATE REDUCTASE"/>
    <property type="match status" value="1"/>
</dbReference>
<dbReference type="InterPro" id="IPR002403">
    <property type="entry name" value="Cyt_P450_E_grp-IV"/>
</dbReference>
<keyword evidence="4 8" id="KW-0479">Metal-binding</keyword>
<keyword evidence="6 8" id="KW-0408">Iron</keyword>
<accession>A0A8H6C314</accession>
<dbReference type="InterPro" id="IPR011800">
    <property type="entry name" value="PAPS_reductase_CysH"/>
</dbReference>
<evidence type="ECO:0000256" key="5">
    <source>
        <dbReference type="ARBA" id="ARBA00023002"/>
    </source>
</evidence>
<dbReference type="PRINTS" id="PR00385">
    <property type="entry name" value="P450"/>
</dbReference>
<proteinExistence type="inferred from homology"/>
<comment type="caution">
    <text evidence="10">The sequence shown here is derived from an EMBL/GenBank/DDBJ whole genome shotgun (WGS) entry which is preliminary data.</text>
</comment>
<keyword evidence="8" id="KW-0349">Heme</keyword>
<dbReference type="GO" id="GO:0016705">
    <property type="term" value="F:oxidoreductase activity, acting on paired donors, with incorporation or reduction of molecular oxygen"/>
    <property type="evidence" value="ECO:0007669"/>
    <property type="project" value="InterPro"/>
</dbReference>
<dbReference type="AlphaFoldDB" id="A0A8H6C314"/>
<dbReference type="PROSITE" id="PS00086">
    <property type="entry name" value="CYTOCHROME_P450"/>
    <property type="match status" value="1"/>
</dbReference>
<dbReference type="GO" id="GO:0004497">
    <property type="term" value="F:monooxygenase activity"/>
    <property type="evidence" value="ECO:0007669"/>
    <property type="project" value="InterPro"/>
</dbReference>
<protein>
    <submittedName>
        <fullName evidence="10">Phosphoadenosine phosphosulfate reductase</fullName>
    </submittedName>
</protein>
<dbReference type="SUPFAM" id="SSF52402">
    <property type="entry name" value="Adenine nucleotide alpha hydrolases-like"/>
    <property type="match status" value="1"/>
</dbReference>
<dbReference type="NCBIfam" id="TIGR00434">
    <property type="entry name" value="cysH"/>
    <property type="match status" value="1"/>
</dbReference>
<evidence type="ECO:0000256" key="8">
    <source>
        <dbReference type="PIRSR" id="PIRSR602403-1"/>
    </source>
</evidence>
<evidence type="ECO:0000256" key="7">
    <source>
        <dbReference type="ARBA" id="ARBA00024327"/>
    </source>
</evidence>
<dbReference type="Proteomes" id="UP000536275">
    <property type="component" value="Unassembled WGS sequence"/>
</dbReference>
<comment type="cofactor">
    <cofactor evidence="1 8">
        <name>heme</name>
        <dbReference type="ChEBI" id="CHEBI:30413"/>
    </cofactor>
</comment>
<comment type="pathway">
    <text evidence="7">Sulfur metabolism; hydrogen sulfide biosynthesis; sulfite from sulfate.</text>
</comment>
<comment type="similarity">
    <text evidence="3">Belongs to the cytochrome P450 family.</text>
</comment>
<dbReference type="Pfam" id="PF01507">
    <property type="entry name" value="PAPS_reduct"/>
    <property type="match status" value="1"/>
</dbReference>